<evidence type="ECO:0000313" key="3">
    <source>
        <dbReference type="Proteomes" id="UP000001169"/>
    </source>
</evidence>
<reference evidence="2 3" key="1">
    <citation type="journal article" date="2004" name="Genome Res.">
        <title>Genome sequence of Haloarcula marismortui: a halophilic archaeon from the Dead Sea.</title>
        <authorList>
            <person name="Baliga N.S."/>
            <person name="Bonneau R."/>
            <person name="Facciotti M.T."/>
            <person name="Pan M."/>
            <person name="Glusman G."/>
            <person name="Deutsch E.W."/>
            <person name="Shannon P."/>
            <person name="Chiu Y."/>
            <person name="Weng R.S."/>
            <person name="Gan R.R."/>
            <person name="Hung P."/>
            <person name="Date S.V."/>
            <person name="Marcotte E."/>
            <person name="Hood L."/>
            <person name="Ng W.V."/>
        </authorList>
    </citation>
    <scope>NUCLEOTIDE SEQUENCE [LARGE SCALE GENOMIC DNA]</scope>
    <source>
        <strain evidence="3">ATCC 43049 / DSM 3752 / JCM 8966 / VKM B-1809</strain>
        <plasmid evidence="3">Plasmid pNG300</plasmid>
    </source>
</reference>
<evidence type="ECO:0000313" key="2">
    <source>
        <dbReference type="EMBL" id="AAV44366.1"/>
    </source>
</evidence>
<proteinExistence type="predicted"/>
<dbReference type="EMBL" id="AY596292">
    <property type="protein sequence ID" value="AAV44366.1"/>
    <property type="molecule type" value="Genomic_DNA"/>
</dbReference>
<dbReference type="AlphaFoldDB" id="Q5V803"/>
<dbReference type="KEGG" id="hma:pNG3042"/>
<dbReference type="HOGENOM" id="CLU_1860647_0_0_2"/>
<keyword evidence="3" id="KW-1185">Reference proteome</keyword>
<organism evidence="2 3">
    <name type="scientific">Haloarcula marismortui (strain ATCC 43049 / DSM 3752 / JCM 8966 / VKM B-1809)</name>
    <name type="common">Halobacterium marismortui</name>
    <dbReference type="NCBI Taxonomy" id="272569"/>
    <lineage>
        <taxon>Archaea</taxon>
        <taxon>Methanobacteriati</taxon>
        <taxon>Methanobacteriota</taxon>
        <taxon>Stenosarchaea group</taxon>
        <taxon>Halobacteria</taxon>
        <taxon>Halobacteriales</taxon>
        <taxon>Haloarculaceae</taxon>
        <taxon>Haloarcula</taxon>
    </lineage>
</organism>
<protein>
    <submittedName>
        <fullName evidence="2">Uncharacterized protein</fullName>
    </submittedName>
</protein>
<accession>Q5V803</accession>
<dbReference type="Proteomes" id="UP000001169">
    <property type="component" value="Plasmid pNG300"/>
</dbReference>
<gene>
    <name evidence="2" type="ordered locus">pNG3042</name>
</gene>
<keyword evidence="2" id="KW-0614">Plasmid</keyword>
<geneLocation type="plasmid" evidence="2 3">
    <name>pNG300</name>
</geneLocation>
<evidence type="ECO:0000256" key="1">
    <source>
        <dbReference type="SAM" id="MobiDB-lite"/>
    </source>
</evidence>
<feature type="region of interest" description="Disordered" evidence="1">
    <location>
        <begin position="64"/>
        <end position="92"/>
    </location>
</feature>
<dbReference type="PATRIC" id="fig|272569.17.peg.112"/>
<dbReference type="EnsemblBacteria" id="AAV44366">
    <property type="protein sequence ID" value="AAV44366"/>
    <property type="gene ID" value="pNG3042"/>
</dbReference>
<feature type="compositionally biased region" description="Polar residues" evidence="1">
    <location>
        <begin position="70"/>
        <end position="80"/>
    </location>
</feature>
<sequence>MDAICDHCGDRIIAHSSRDGHDESIEVLCSSDPRRGRLGPLSVVLQRRTDTYHYCSGECAAADAERRRLQSPSQTDTESTAAGRLAATDGGTHRLDQLIDAVDQEGSGAVRDDALLDALESARNQGVPQPETGDSDL</sequence>
<name>Q5V803_HALMA</name>